<sequence length="338" mass="37928">MTARKPKLCEGCHFEIGGSYLPKPKLNIPDCIIVYIEGDTSLYSVNSSTRDDRCLVLVQGTNCLCYHETCKQQRAIHLSSSSGRPFGCKHSEKIVRKPQEPLEKYFLSDESIRTYPADIGTQETILSLMKRLSASQAVAMKVSDKNFVVYGKASTSTPICYTHVQCNKDNYIWSSKDCKSRGGNTKQLKSKKICLHVHVLLCVLREHVKPTVDPTPTSPEEIAEPRTSSVCRQRTVHLMARCSLPYPVPKEFISKCRKIDAWSTAGIEDKSWPSSFIPSQESCELCGSQLSLPKTKPGSDGKAFLMTHQHMFLVVQVLVKLCKNPECQAMHRVWPLSD</sequence>
<name>A0A6S7JX66_PARCT</name>
<reference evidence="1" key="1">
    <citation type="submission" date="2020-04" db="EMBL/GenBank/DDBJ databases">
        <authorList>
            <person name="Alioto T."/>
            <person name="Alioto T."/>
            <person name="Gomez Garrido J."/>
        </authorList>
    </citation>
    <scope>NUCLEOTIDE SEQUENCE</scope>
    <source>
        <strain evidence="1">A484AB</strain>
    </source>
</reference>
<accession>A0A6S7JX66</accession>
<organism evidence="1 2">
    <name type="scientific">Paramuricea clavata</name>
    <name type="common">Red gorgonian</name>
    <name type="synonym">Violescent sea-whip</name>
    <dbReference type="NCBI Taxonomy" id="317549"/>
    <lineage>
        <taxon>Eukaryota</taxon>
        <taxon>Metazoa</taxon>
        <taxon>Cnidaria</taxon>
        <taxon>Anthozoa</taxon>
        <taxon>Octocorallia</taxon>
        <taxon>Malacalcyonacea</taxon>
        <taxon>Plexauridae</taxon>
        <taxon>Paramuricea</taxon>
    </lineage>
</organism>
<dbReference type="EMBL" id="CACRXK020021301">
    <property type="protein sequence ID" value="CAB4035708.1"/>
    <property type="molecule type" value="Genomic_DNA"/>
</dbReference>
<dbReference type="Proteomes" id="UP001152795">
    <property type="component" value="Unassembled WGS sequence"/>
</dbReference>
<proteinExistence type="predicted"/>
<protein>
    <submittedName>
        <fullName evidence="1">Uncharacterized protein</fullName>
    </submittedName>
</protein>
<dbReference type="AlphaFoldDB" id="A0A6S7JX66"/>
<comment type="caution">
    <text evidence="1">The sequence shown here is derived from an EMBL/GenBank/DDBJ whole genome shotgun (WGS) entry which is preliminary data.</text>
</comment>
<keyword evidence="2" id="KW-1185">Reference proteome</keyword>
<evidence type="ECO:0000313" key="1">
    <source>
        <dbReference type="EMBL" id="CAB4035708.1"/>
    </source>
</evidence>
<evidence type="ECO:0000313" key="2">
    <source>
        <dbReference type="Proteomes" id="UP001152795"/>
    </source>
</evidence>
<feature type="non-terminal residue" evidence="1">
    <location>
        <position position="338"/>
    </location>
</feature>
<gene>
    <name evidence="1" type="ORF">PACLA_8A036251</name>
</gene>